<dbReference type="GO" id="GO:0008777">
    <property type="term" value="F:acetylornithine deacetylase activity"/>
    <property type="evidence" value="ECO:0007669"/>
    <property type="project" value="TreeGrafter"/>
</dbReference>
<dbReference type="EMBL" id="QRPD01000006">
    <property type="protein sequence ID" value="RHL87833.1"/>
    <property type="molecule type" value="Genomic_DNA"/>
</dbReference>
<dbReference type="Pfam" id="PF01546">
    <property type="entry name" value="Peptidase_M20"/>
    <property type="match status" value="1"/>
</dbReference>
<evidence type="ECO:0000313" key="8">
    <source>
        <dbReference type="Proteomes" id="UP000283652"/>
    </source>
</evidence>
<dbReference type="RefSeq" id="WP_105310115.1">
    <property type="nucleotide sequence ID" value="NZ_AP031430.1"/>
</dbReference>
<comment type="caution">
    <text evidence="5">The sequence shown here is derived from an EMBL/GenBank/DDBJ whole genome shotgun (WGS) entry which is preliminary data.</text>
</comment>
<organism evidence="5 9">
    <name type="scientific">Dorea formicigenerans</name>
    <dbReference type="NCBI Taxonomy" id="39486"/>
    <lineage>
        <taxon>Bacteria</taxon>
        <taxon>Bacillati</taxon>
        <taxon>Bacillota</taxon>
        <taxon>Clostridia</taxon>
        <taxon>Lachnospirales</taxon>
        <taxon>Lachnospiraceae</taxon>
        <taxon>Dorea</taxon>
    </lineage>
</organism>
<dbReference type="Gene3D" id="3.40.630.10">
    <property type="entry name" value="Zn peptidases"/>
    <property type="match status" value="2"/>
</dbReference>
<dbReference type="InterPro" id="IPR002933">
    <property type="entry name" value="Peptidase_M20"/>
</dbReference>
<evidence type="ECO:0000256" key="2">
    <source>
        <dbReference type="ARBA" id="ARBA00022801"/>
    </source>
</evidence>
<dbReference type="Pfam" id="PF07687">
    <property type="entry name" value="M20_dimer"/>
    <property type="match status" value="1"/>
</dbReference>
<dbReference type="Proteomes" id="UP000283325">
    <property type="component" value="Unassembled WGS sequence"/>
</dbReference>
<dbReference type="Proteomes" id="UP000283652">
    <property type="component" value="Unassembled WGS sequence"/>
</dbReference>
<dbReference type="InterPro" id="IPR036264">
    <property type="entry name" value="Bact_exopeptidase_dim_dom"/>
</dbReference>
<dbReference type="SUPFAM" id="SSF55031">
    <property type="entry name" value="Bacterial exopeptidase dimerisation domain"/>
    <property type="match status" value="1"/>
</dbReference>
<dbReference type="PANTHER" id="PTHR43808:SF31">
    <property type="entry name" value="N-ACETYL-L-CITRULLINE DEACETYLASE"/>
    <property type="match status" value="1"/>
</dbReference>
<keyword evidence="1" id="KW-0479">Metal-binding</keyword>
<feature type="domain" description="Peptidase M20 dimerisation" evidence="3">
    <location>
        <begin position="182"/>
        <end position="286"/>
    </location>
</feature>
<dbReference type="PANTHER" id="PTHR43808">
    <property type="entry name" value="ACETYLORNITHINE DEACETYLASE"/>
    <property type="match status" value="1"/>
</dbReference>
<dbReference type="InterPro" id="IPR050072">
    <property type="entry name" value="Peptidase_M20A"/>
</dbReference>
<evidence type="ECO:0000313" key="7">
    <source>
        <dbReference type="Proteomes" id="UP000283325"/>
    </source>
</evidence>
<reference evidence="7 8" key="1">
    <citation type="submission" date="2018-08" db="EMBL/GenBank/DDBJ databases">
        <title>A genome reference for cultivated species of the human gut microbiota.</title>
        <authorList>
            <person name="Zou Y."/>
            <person name="Xue W."/>
            <person name="Luo G."/>
        </authorList>
    </citation>
    <scope>NUCLEOTIDE SEQUENCE [LARGE SCALE GENOMIC DNA]</scope>
    <source>
        <strain evidence="4 8">AF25-11</strain>
        <strain evidence="6 7">AF36-1BH</strain>
        <strain evidence="5 9">AF42-21</strain>
    </source>
</reference>
<gene>
    <name evidence="5" type="ORF">DW054_15555</name>
    <name evidence="4" type="ORF">DWY33_13400</name>
    <name evidence="6" type="ORF">DWZ98_08130</name>
</gene>
<sequence>MKREISQILKEFVEIPSVNPGDCKLEDNKYFGEAAFVEHVYEMCCANGYYCEKQEVLPGRSNLLIHMSECLGEKPIVLFQTHSDVVDVKEMKDAFSPKIREGKLWGRGSCDAKGQLCAMFLAMEQLKEQKEKLPFDLCLALCCDEEFQHRGVDEFLNWKYRDKVVFAVVGEPTELRLACACKGSIRFCIETTGIAAHTSMPEKGENAIYLMAKIIQIFQNKIEKQTVCRCDSACKNATVAVSLIQGGTIVNSVPDYCIIHIDRRMIPGETWEVVYQEMQDMVCKELSDNEKMRVIFQKPYLTDPSYGTKLEEDKKQIVKEVLKKHGLHEQIIGLPYGCDASKLAKWGIPVFVFGPGSIEQAHTKEEYIEINQIGKASEVLKDLVLKFTEKE</sequence>
<evidence type="ECO:0000313" key="6">
    <source>
        <dbReference type="EMBL" id="RHL87833.1"/>
    </source>
</evidence>
<dbReference type="EMBL" id="QRNS01000043">
    <property type="protein sequence ID" value="RHK59841.1"/>
    <property type="molecule type" value="Genomic_DNA"/>
</dbReference>
<dbReference type="GO" id="GO:0046872">
    <property type="term" value="F:metal ion binding"/>
    <property type="evidence" value="ECO:0007669"/>
    <property type="project" value="UniProtKB-KW"/>
</dbReference>
<dbReference type="Proteomes" id="UP000284152">
    <property type="component" value="Unassembled WGS sequence"/>
</dbReference>
<protein>
    <submittedName>
        <fullName evidence="5">M20 family peptidase</fullName>
    </submittedName>
</protein>
<dbReference type="Gene3D" id="3.30.70.360">
    <property type="match status" value="1"/>
</dbReference>
<evidence type="ECO:0000313" key="4">
    <source>
        <dbReference type="EMBL" id="RGR55821.1"/>
    </source>
</evidence>
<evidence type="ECO:0000256" key="1">
    <source>
        <dbReference type="ARBA" id="ARBA00022723"/>
    </source>
</evidence>
<proteinExistence type="predicted"/>
<dbReference type="AlphaFoldDB" id="A0A415H1F6"/>
<accession>A0A415H1F6</accession>
<evidence type="ECO:0000259" key="3">
    <source>
        <dbReference type="Pfam" id="PF07687"/>
    </source>
</evidence>
<dbReference type="GO" id="GO:0006526">
    <property type="term" value="P:L-arginine biosynthetic process"/>
    <property type="evidence" value="ECO:0007669"/>
    <property type="project" value="TreeGrafter"/>
</dbReference>
<evidence type="ECO:0000313" key="9">
    <source>
        <dbReference type="Proteomes" id="UP000284152"/>
    </source>
</evidence>
<dbReference type="EMBL" id="QRUK01000032">
    <property type="protein sequence ID" value="RGR55821.1"/>
    <property type="molecule type" value="Genomic_DNA"/>
</dbReference>
<evidence type="ECO:0000313" key="5">
    <source>
        <dbReference type="EMBL" id="RHK59841.1"/>
    </source>
</evidence>
<keyword evidence="2" id="KW-0378">Hydrolase</keyword>
<dbReference type="InterPro" id="IPR011650">
    <property type="entry name" value="Peptidase_M20_dimer"/>
</dbReference>
<dbReference type="SUPFAM" id="SSF53187">
    <property type="entry name" value="Zn-dependent exopeptidases"/>
    <property type="match status" value="1"/>
</dbReference>
<name>A0A415H1F6_9FIRM</name>